<feature type="region of interest" description="Disordered" evidence="1">
    <location>
        <begin position="171"/>
        <end position="215"/>
    </location>
</feature>
<dbReference type="AlphaFoldDB" id="A0AAU9IQT9"/>
<feature type="compositionally biased region" description="Acidic residues" evidence="1">
    <location>
        <begin position="114"/>
        <end position="127"/>
    </location>
</feature>
<feature type="compositionally biased region" description="Acidic residues" evidence="1">
    <location>
        <begin position="171"/>
        <end position="180"/>
    </location>
</feature>
<dbReference type="Pfam" id="PF14652">
    <property type="entry name" value="DUF4457"/>
    <property type="match status" value="3"/>
</dbReference>
<dbReference type="PANTHER" id="PTHR21534">
    <property type="entry name" value="KATANIN-INTERACTING PROTEIN"/>
    <property type="match status" value="1"/>
</dbReference>
<dbReference type="PANTHER" id="PTHR21534:SF0">
    <property type="entry name" value="KATANIN-INTERACTING PROTEIN"/>
    <property type="match status" value="1"/>
</dbReference>
<evidence type="ECO:0000256" key="1">
    <source>
        <dbReference type="SAM" id="MobiDB-lite"/>
    </source>
</evidence>
<evidence type="ECO:0000313" key="4">
    <source>
        <dbReference type="Proteomes" id="UP001162131"/>
    </source>
</evidence>
<organism evidence="3 4">
    <name type="scientific">Blepharisma stoltei</name>
    <dbReference type="NCBI Taxonomy" id="1481888"/>
    <lineage>
        <taxon>Eukaryota</taxon>
        <taxon>Sar</taxon>
        <taxon>Alveolata</taxon>
        <taxon>Ciliophora</taxon>
        <taxon>Postciliodesmatophora</taxon>
        <taxon>Heterotrichea</taxon>
        <taxon>Heterotrichida</taxon>
        <taxon>Blepharismidae</taxon>
        <taxon>Blepharisma</taxon>
    </lineage>
</organism>
<feature type="domain" description="KATNIP" evidence="2">
    <location>
        <begin position="560"/>
        <end position="712"/>
    </location>
</feature>
<dbReference type="InterPro" id="IPR026704">
    <property type="entry name" value="KATNIP"/>
</dbReference>
<feature type="region of interest" description="Disordered" evidence="1">
    <location>
        <begin position="37"/>
        <end position="133"/>
    </location>
</feature>
<feature type="domain" description="KATNIP" evidence="2">
    <location>
        <begin position="226"/>
        <end position="376"/>
    </location>
</feature>
<feature type="compositionally biased region" description="Basic and acidic residues" evidence="1">
    <location>
        <begin position="57"/>
        <end position="76"/>
    </location>
</feature>
<gene>
    <name evidence="3" type="ORF">BSTOLATCC_MIC5120</name>
</gene>
<dbReference type="Proteomes" id="UP001162131">
    <property type="component" value="Unassembled WGS sequence"/>
</dbReference>
<name>A0AAU9IQT9_9CILI</name>
<keyword evidence="4" id="KW-1185">Reference proteome</keyword>
<dbReference type="InterPro" id="IPR027859">
    <property type="entry name" value="KATNIP_dom"/>
</dbReference>
<feature type="domain" description="KATNIP" evidence="2">
    <location>
        <begin position="818"/>
        <end position="1149"/>
    </location>
</feature>
<proteinExistence type="predicted"/>
<protein>
    <recommendedName>
        <fullName evidence="2">KATNIP domain-containing protein</fullName>
    </recommendedName>
</protein>
<evidence type="ECO:0000259" key="2">
    <source>
        <dbReference type="Pfam" id="PF14652"/>
    </source>
</evidence>
<feature type="compositionally biased region" description="Basic residues" evidence="1">
    <location>
        <begin position="200"/>
        <end position="209"/>
    </location>
</feature>
<reference evidence="3" key="1">
    <citation type="submission" date="2021-09" db="EMBL/GenBank/DDBJ databases">
        <authorList>
            <consortium name="AG Swart"/>
            <person name="Singh M."/>
            <person name="Singh A."/>
            <person name="Seah K."/>
            <person name="Emmerich C."/>
        </authorList>
    </citation>
    <scope>NUCLEOTIDE SEQUENCE</scope>
    <source>
        <strain evidence="3">ATCC30299</strain>
    </source>
</reference>
<accession>A0AAU9IQT9</accession>
<comment type="caution">
    <text evidence="3">The sequence shown here is derived from an EMBL/GenBank/DDBJ whole genome shotgun (WGS) entry which is preliminary data.</text>
</comment>
<evidence type="ECO:0000313" key="3">
    <source>
        <dbReference type="EMBL" id="CAG9311860.1"/>
    </source>
</evidence>
<dbReference type="EMBL" id="CAJZBQ010000005">
    <property type="protein sequence ID" value="CAG9311860.1"/>
    <property type="molecule type" value="Genomic_DNA"/>
</dbReference>
<sequence length="1214" mass="138997">MDPEQFNVKKNPKAYIEHLENQNRIRKQLELRDRDHLAKKQKEQGFNIYLGGANNERVTDQRKREKVEKLREKSQERPANSRKKWGNPSFPIPSVPSLSKETHPDAYEQNSDPEYSDSFEEDEDEIEEIKPLPIKIPPKADLKQSIIQKISQLDEAKLEKLSRFLDSLQEEPQFEEEENPFEALKPSEKQQSFTSPKPKPVIHKHKRPYSSKGNEEKKEFTEIELRVLTTWGHAHLIGLTEIEAFNENSENIRLNPSNIQIKNTGHGVLSNPSKLVDGEKYTEDEKHMWLGPMPEPPNNLEIVLTLPSSENISALRLWNYNKSLLDSVKGVRELEVWKDGKLVWEGTVTRGCGNRYDDYYTDIPLIPNFSIKNEEEIPEDVKQENFEEKPTSAPMWLPGKPMIKEEKKEDDKLRPVASVPRVRHNQPFEIVQEENKKIETSDYHLSPAVLNFKKSSVTTREKKQIQNDFTDPALIPEPTLKLLGLNTKKKHVAAEPLKESLDSLEYFKITNESRIKRDTQVKSKPLEEILEVKIEKPREKPHDPLDDALDRFIVEQAAPKPQNYEEQKIPSYPKGQMLKFKILSTWGDTHYVGLCGIELFDQLGNPIKFKDPAKQISAEPADVNVLPGYGTDPRTVDKLLDGTNWTCDDLHVWLAPFTQGQFNLIYINLLSPVALSMIRIWNYNKSRIHSYRGVKNLEISFDNKNIIFSGEISIAPGRMKDADQYCEYIMFTKDDGILKRIEKNDWVKDFDHNEVDQELMSTIRLQMRPGTASREQGKIELQPRRIGEDGRPLTSAIVAPPPPVSSKTSVVGRKIRILILETWGDSFYVGLTGLQIFGRDGPIEIQRNWIDATPRDMNVIPGYSGDYRTLDKLINSRNRTTDDHNMWLIPYSQGKYHFIDIDLQDMTHISGINFWNYNKNPEDTARGVKRILLYIDGKCITSDAGIALRKAPGHAEYDFGQLISLPYSDGWNDDLITPLSRPIFASQLVLQDYETPYLPCGFILKLRLFSTWGDMHYIGMNGIELYDQKGRPILFNQTIGCSISANPSSIRELPDNSNDVRTPDKLIDGINNTADDKHMWLAPFRNASSYYSALEGPSKPNEITITFDKQICIGYIRLWNYSKTPTRGAKDFEILLDDILLYKGVMRQAGGARDWSCVVLFTGDQGVIGRSTELIYRDQTEGKGSVLLYNEGRLVGGVEETKVVAARPQTSVAF</sequence>